<protein>
    <submittedName>
        <fullName evidence="1">Uncharacterized protein</fullName>
    </submittedName>
</protein>
<name>A0A6V8PLS3_9ACTN</name>
<dbReference type="EMBL" id="BLSA01000006">
    <property type="protein sequence ID" value="GFP31791.1"/>
    <property type="molecule type" value="Genomic_DNA"/>
</dbReference>
<organism evidence="1">
    <name type="scientific">Candidatus Hakubella thermalkaliphila</name>
    <dbReference type="NCBI Taxonomy" id="2754717"/>
    <lineage>
        <taxon>Bacteria</taxon>
        <taxon>Bacillati</taxon>
        <taxon>Actinomycetota</taxon>
        <taxon>Actinomycetota incertae sedis</taxon>
        <taxon>Candidatus Hakubellales</taxon>
        <taxon>Candidatus Hakubellaceae</taxon>
        <taxon>Candidatus Hakubella</taxon>
    </lineage>
</organism>
<evidence type="ECO:0000313" key="1">
    <source>
        <dbReference type="EMBL" id="GFP31791.1"/>
    </source>
</evidence>
<gene>
    <name evidence="1" type="ORF">HKBW3S42_00097</name>
</gene>
<proteinExistence type="predicted"/>
<sequence>MATNFQADEDSKLNLPYVLDRVAWLLRQWPEERRRGFPDPYRQPERYLLAIPTAVNAEIFPLLYECINPNCRRAVSYQNLRQASKINPDLRCPTCGSFLIQLHHVLIHRCGHIRQFIVARCPKHSYDHMWLDTRGSQKYTQFRWRCRRCSFQQQIIYGKCNDCNLDKPMRPIVHRATASYYSQYRILINLPGKDLNRILEDPERHWLAIAAYLRLFSHGPDNRLADLVASPQGLTTEQESIATLERLIQSAPSAMKASLQAKLDELRKELSGIGGDRRSQIIRQAKNLVTLQDQALEEAGRELLELVRLDETSQITTLPQLEQKARREMPGRLPVYRVAYGDALRQTGLAGVRLVGDFPVTTVVIGYTRDQREADNTVIRAFPRLRQDDPRGPLFVDTVETEALMFRLDPARVLRWLALNGLTTGNLPEYQNEAAVRSWLLNRMGSVNPYREIAQEDTITRAVYGLVHSFSHLVLRQAVIQSGFDRTSLSEYLFPRALSFVLYSNNRTKFTIGGLYTLFEQTLHEHLRAVLDKGEACVYDPVCTEETAACHACMHISELSCEHFNRNLSRRYLFGRIEEDGREFIGYWDARCNA</sequence>
<reference evidence="1" key="1">
    <citation type="journal article" date="2020" name="Front. Microbiol.">
        <title>Single-cell genomics of novel Actinobacteria with the Wood-Ljungdahl pathway discovered in a serpentinizing system.</title>
        <authorList>
            <person name="Merino N."/>
            <person name="Kawai M."/>
            <person name="Boyd E.S."/>
            <person name="Colman D.R."/>
            <person name="McGlynn S.E."/>
            <person name="Nealson K.H."/>
            <person name="Kurokawa K."/>
            <person name="Hongoh Y."/>
        </authorList>
    </citation>
    <scope>NUCLEOTIDE SEQUENCE [LARGE SCALE GENOMIC DNA]</scope>
    <source>
        <strain evidence="1">S42</strain>
    </source>
</reference>
<comment type="caution">
    <text evidence="1">The sequence shown here is derived from an EMBL/GenBank/DDBJ whole genome shotgun (WGS) entry which is preliminary data.</text>
</comment>
<dbReference type="AlphaFoldDB" id="A0A6V8PLS3"/>
<accession>A0A6V8PLS3</accession>
<dbReference type="Proteomes" id="UP000568877">
    <property type="component" value="Unassembled WGS sequence"/>
</dbReference>